<reference evidence="1 2" key="1">
    <citation type="submission" date="2013-10" db="EMBL/GenBank/DDBJ databases">
        <title>Salinisphaera orenii MK-B5 Genome Sequencing.</title>
        <authorList>
            <person name="Lai Q."/>
            <person name="Li C."/>
            <person name="Shao Z."/>
        </authorList>
    </citation>
    <scope>NUCLEOTIDE SEQUENCE [LARGE SCALE GENOMIC DNA]</scope>
    <source>
        <strain evidence="1 2">MK-B5</strain>
    </source>
</reference>
<proteinExistence type="predicted"/>
<evidence type="ECO:0000313" key="1">
    <source>
        <dbReference type="EMBL" id="ROO24062.1"/>
    </source>
</evidence>
<name>A0A423PEP0_9GAMM</name>
<keyword evidence="2" id="KW-1185">Reference proteome</keyword>
<sequence length="111" mass="12106">MQNRNNATIARHAEDLRRLCGMTSYTRALAEAVAIRGLVPAAVPQALAILGLPRVTTTGTLLADGRGWVSRVVHYHDDGREVARWLAGRELLLVLCCPPRRFAAYELAATA</sequence>
<comment type="caution">
    <text evidence="1">The sequence shown here is derived from an EMBL/GenBank/DDBJ whole genome shotgun (WGS) entry which is preliminary data.</text>
</comment>
<evidence type="ECO:0000313" key="2">
    <source>
        <dbReference type="Proteomes" id="UP000283993"/>
    </source>
</evidence>
<dbReference type="AlphaFoldDB" id="A0A423PEP0"/>
<accession>A0A423PEP0</accession>
<dbReference type="Proteomes" id="UP000283993">
    <property type="component" value="Unassembled WGS sequence"/>
</dbReference>
<gene>
    <name evidence="1" type="ORF">SAOR_16125</name>
</gene>
<dbReference type="EMBL" id="AYKH01000044">
    <property type="protein sequence ID" value="ROO24062.1"/>
    <property type="molecule type" value="Genomic_DNA"/>
</dbReference>
<protein>
    <submittedName>
        <fullName evidence="1">Uncharacterized protein</fullName>
    </submittedName>
</protein>
<organism evidence="1 2">
    <name type="scientific">Salinisphaera orenii MK-B5</name>
    <dbReference type="NCBI Taxonomy" id="856730"/>
    <lineage>
        <taxon>Bacteria</taxon>
        <taxon>Pseudomonadati</taxon>
        <taxon>Pseudomonadota</taxon>
        <taxon>Gammaproteobacteria</taxon>
        <taxon>Salinisphaerales</taxon>
        <taxon>Salinisphaeraceae</taxon>
        <taxon>Salinisphaera</taxon>
    </lineage>
</organism>